<evidence type="ECO:0000313" key="3">
    <source>
        <dbReference type="Proteomes" id="UP000192578"/>
    </source>
</evidence>
<feature type="compositionally biased region" description="Basic and acidic residues" evidence="1">
    <location>
        <begin position="271"/>
        <end position="303"/>
    </location>
</feature>
<evidence type="ECO:0000256" key="1">
    <source>
        <dbReference type="SAM" id="MobiDB-lite"/>
    </source>
</evidence>
<proteinExistence type="predicted"/>
<feature type="compositionally biased region" description="Basic residues" evidence="1">
    <location>
        <begin position="29"/>
        <end position="43"/>
    </location>
</feature>
<feature type="region of interest" description="Disordered" evidence="1">
    <location>
        <begin position="98"/>
        <end position="122"/>
    </location>
</feature>
<feature type="compositionally biased region" description="Polar residues" evidence="1">
    <location>
        <begin position="254"/>
        <end position="267"/>
    </location>
</feature>
<comment type="caution">
    <text evidence="2">The sequence shown here is derived from an EMBL/GenBank/DDBJ whole genome shotgun (WGS) entry which is preliminary data.</text>
</comment>
<organism evidence="2 3">
    <name type="scientific">Hypsibius exemplaris</name>
    <name type="common">Freshwater tardigrade</name>
    <dbReference type="NCBI Taxonomy" id="2072580"/>
    <lineage>
        <taxon>Eukaryota</taxon>
        <taxon>Metazoa</taxon>
        <taxon>Ecdysozoa</taxon>
        <taxon>Tardigrada</taxon>
        <taxon>Eutardigrada</taxon>
        <taxon>Parachela</taxon>
        <taxon>Hypsibioidea</taxon>
        <taxon>Hypsibiidae</taxon>
        <taxon>Hypsibius</taxon>
    </lineage>
</organism>
<feature type="region of interest" description="Disordered" evidence="1">
    <location>
        <begin position="63"/>
        <end position="85"/>
    </location>
</feature>
<feature type="compositionally biased region" description="Basic residues" evidence="1">
    <location>
        <begin position="462"/>
        <end position="479"/>
    </location>
</feature>
<dbReference type="AlphaFoldDB" id="A0A1W0WF95"/>
<feature type="region of interest" description="Disordered" evidence="1">
    <location>
        <begin position="585"/>
        <end position="625"/>
    </location>
</feature>
<feature type="region of interest" description="Disordered" evidence="1">
    <location>
        <begin position="232"/>
        <end position="512"/>
    </location>
</feature>
<gene>
    <name evidence="2" type="ORF">BV898_11882</name>
</gene>
<feature type="region of interest" description="Disordered" evidence="1">
    <location>
        <begin position="1"/>
        <end position="45"/>
    </location>
</feature>
<dbReference type="Proteomes" id="UP000192578">
    <property type="component" value="Unassembled WGS sequence"/>
</dbReference>
<feature type="compositionally biased region" description="Polar residues" evidence="1">
    <location>
        <begin position="502"/>
        <end position="512"/>
    </location>
</feature>
<name>A0A1W0WF95_HYPEX</name>
<reference evidence="3" key="1">
    <citation type="submission" date="2017-01" db="EMBL/GenBank/DDBJ databases">
        <title>Comparative genomics of anhydrobiosis in the tardigrade Hypsibius dujardini.</title>
        <authorList>
            <person name="Yoshida Y."/>
            <person name="Koutsovoulos G."/>
            <person name="Laetsch D."/>
            <person name="Stevens L."/>
            <person name="Kumar S."/>
            <person name="Horikawa D."/>
            <person name="Ishino K."/>
            <person name="Komine S."/>
            <person name="Tomita M."/>
            <person name="Blaxter M."/>
            <person name="Arakawa K."/>
        </authorList>
    </citation>
    <scope>NUCLEOTIDE SEQUENCE [LARGE SCALE GENOMIC DNA]</scope>
    <source>
        <strain evidence="3">Z151</strain>
    </source>
</reference>
<protein>
    <submittedName>
        <fullName evidence="2">Uncharacterized protein</fullName>
    </submittedName>
</protein>
<feature type="compositionally biased region" description="Polar residues" evidence="1">
    <location>
        <begin position="605"/>
        <end position="625"/>
    </location>
</feature>
<feature type="region of interest" description="Disordered" evidence="1">
    <location>
        <begin position="667"/>
        <end position="688"/>
    </location>
</feature>
<accession>A0A1W0WF95</accession>
<keyword evidence="3" id="KW-1185">Reference proteome</keyword>
<feature type="compositionally biased region" description="Basic residues" evidence="1">
    <location>
        <begin position="437"/>
        <end position="454"/>
    </location>
</feature>
<sequence length="770" mass="88449">MPAKRPHPQQPPPADRPSVHSRLGMPVRPTKRKHKKKVYSRLKGHFEEEEPVLMDARQIIKQRKHFHPPPPHDGDYPFCGPSDDFERDLEFVGGDDMRDYDRDGRSLQTEAPPPPLPMRRLPNHDLRNELMSKRRGRMDLEMVGPCHDLRDRIELNRATAEMRVAHTLDSEQGQDEEYLPELPSMLRITIPSSDQHHHQHASLLSLSAPVISASMQNRLSARPPPRIIQTEHDLPCITTPGPLSPLNQGGGRPKQTSLSRRSPSQPDQMEPGERRSEERSNKRNRRDVYGRTSSRADRERNEGPVESALPLLRETPDHHRRSYSRSQLDRIWQKEKERQQQHRHRSRSRSLVLELGRNPGVNRDERERERRPRHYNRFSPVRHSPLSRRRGAPSQSPVRLLRRRSSRDELDRRRQMGSRRRREPSPPVRRRELSLDRRRRSPSPRHRLIRRSRSRSPLIQRRQPRQRSRSFVHRSRTPSRHSSASPHKNGEGSRHRRKHPSPEQSFHSGSSYYDNFELVGSQHSLNDDSSIHDEIVEDECFQDVSVHLEPLNLAAPPVEEPAVLNLSTARRGSIHSIAVDQAALDLSSGGGGASRKAATGKRPTDSTNVKQDIPSTPKTNGNKNQFYNRRSLLVPIQQAPLEQVTTVSTSLAPPAVLEPVVATSPSPSRFAFKKSDRKSSRTATDSSEIDARYGPVLPWNRWEIPRALSAYAMMELTEAGRREDPRWLAHQPATAADFGPGTWGLVKEEKDHKLYVKQEEKVAVKREVEH</sequence>
<feature type="compositionally biased region" description="Basic and acidic residues" evidence="1">
    <location>
        <begin position="327"/>
        <end position="340"/>
    </location>
</feature>
<dbReference type="EMBL" id="MTYJ01000114">
    <property type="protein sequence ID" value="OQV13885.1"/>
    <property type="molecule type" value="Genomic_DNA"/>
</dbReference>
<evidence type="ECO:0000313" key="2">
    <source>
        <dbReference type="EMBL" id="OQV13885.1"/>
    </source>
</evidence>